<dbReference type="Proteomes" id="UP000078200">
    <property type="component" value="Unassembled WGS sequence"/>
</dbReference>
<evidence type="ECO:0000313" key="1">
    <source>
        <dbReference type="EnsemblMetazoa" id="GAUT033847-PA"/>
    </source>
</evidence>
<keyword evidence="2" id="KW-1185">Reference proteome</keyword>
<proteinExistence type="predicted"/>
<dbReference type="AlphaFoldDB" id="A0A1A9VDK5"/>
<evidence type="ECO:0000313" key="2">
    <source>
        <dbReference type="Proteomes" id="UP000078200"/>
    </source>
</evidence>
<dbReference type="EnsemblMetazoa" id="GAUT033847-RA">
    <property type="protein sequence ID" value="GAUT033847-PA"/>
    <property type="gene ID" value="GAUT033847"/>
</dbReference>
<accession>A0A1A9VDK5</accession>
<name>A0A1A9VDK5_GLOAU</name>
<sequence>MNSDHNVCMDPLLNIKNLINAALKKTKDKIFLIIVMHASSKKKYIQIMRFIRRTGSSRQLTQIYLKGFDFISLWLLRPKCVYHCFSGCVLERANFLLNVINSSKVYSEGLQLTSDFIFKSWCIVFVAAKMMRPKMIDDRRFHKTSSSDSEYVLITY</sequence>
<reference evidence="1" key="1">
    <citation type="submission" date="2020-05" db="UniProtKB">
        <authorList>
            <consortium name="EnsemblMetazoa"/>
        </authorList>
    </citation>
    <scope>IDENTIFICATION</scope>
    <source>
        <strain evidence="1">TTRI</strain>
    </source>
</reference>
<protein>
    <submittedName>
        <fullName evidence="1">Uncharacterized protein</fullName>
    </submittedName>
</protein>
<organism evidence="1 2">
    <name type="scientific">Glossina austeni</name>
    <name type="common">Savannah tsetse fly</name>
    <dbReference type="NCBI Taxonomy" id="7395"/>
    <lineage>
        <taxon>Eukaryota</taxon>
        <taxon>Metazoa</taxon>
        <taxon>Ecdysozoa</taxon>
        <taxon>Arthropoda</taxon>
        <taxon>Hexapoda</taxon>
        <taxon>Insecta</taxon>
        <taxon>Pterygota</taxon>
        <taxon>Neoptera</taxon>
        <taxon>Endopterygota</taxon>
        <taxon>Diptera</taxon>
        <taxon>Brachycera</taxon>
        <taxon>Muscomorpha</taxon>
        <taxon>Hippoboscoidea</taxon>
        <taxon>Glossinidae</taxon>
        <taxon>Glossina</taxon>
    </lineage>
</organism>
<dbReference type="VEuPathDB" id="VectorBase:GAUT033847"/>